<comment type="caution">
    <text evidence="3">The sequence shown here is derived from an EMBL/GenBank/DDBJ whole genome shotgun (WGS) entry which is preliminary data.</text>
</comment>
<comment type="similarity">
    <text evidence="1">Belongs to the carbon-nitrogen hydrolase superfamily. NIT1/NIT2 family.</text>
</comment>
<dbReference type="OrthoDB" id="9811121at2"/>
<dbReference type="InterPro" id="IPR003010">
    <property type="entry name" value="C-N_Hydrolase"/>
</dbReference>
<evidence type="ECO:0000313" key="3">
    <source>
        <dbReference type="EMBL" id="PTX53951.1"/>
    </source>
</evidence>
<dbReference type="Proteomes" id="UP000244240">
    <property type="component" value="Unassembled WGS sequence"/>
</dbReference>
<dbReference type="PANTHER" id="PTHR23088">
    <property type="entry name" value="NITRILASE-RELATED"/>
    <property type="match status" value="1"/>
</dbReference>
<dbReference type="PANTHER" id="PTHR23088:SF27">
    <property type="entry name" value="DEAMINATED GLUTATHIONE AMIDASE"/>
    <property type="match status" value="1"/>
</dbReference>
<dbReference type="PROSITE" id="PS50263">
    <property type="entry name" value="CN_HYDROLASE"/>
    <property type="match status" value="1"/>
</dbReference>
<keyword evidence="4" id="KW-1185">Reference proteome</keyword>
<dbReference type="SUPFAM" id="SSF56317">
    <property type="entry name" value="Carbon-nitrogen hydrolase"/>
    <property type="match status" value="1"/>
</dbReference>
<keyword evidence="3" id="KW-0378">Hydrolase</keyword>
<name>A0A2T6BD05_9BACL</name>
<reference evidence="3 4" key="1">
    <citation type="submission" date="2018-04" db="EMBL/GenBank/DDBJ databases">
        <title>Genomic Encyclopedia of Archaeal and Bacterial Type Strains, Phase II (KMG-II): from individual species to whole genera.</title>
        <authorList>
            <person name="Goeker M."/>
        </authorList>
    </citation>
    <scope>NUCLEOTIDE SEQUENCE [LARGE SCALE GENOMIC DNA]</scope>
    <source>
        <strain evidence="3 4">DSM 45787</strain>
    </source>
</reference>
<sequence>MKYAVYQMDIVAGEPEQNRQKVKAWLDDTVKNGKPDIVVLPEMWTTAYTLPRLDEVADRQGEPTVSFLQEVAKEYDVHIIGGSVANRKEKGYYNTALVMDRNGNLVHQYDKIHLVPMLDEPKYLSGGKNKAEVFELEGVKMGVIICYDLRFPELVRKLALEGIQVLHIVAEWPAARKDHWTALQLARAIENQMFVVSCNRVGSYDGVDFAGTSMIIDPWGKIVEQGSEDREETLRAEISLDLVSKIRKDVPVFSSRVPELY</sequence>
<dbReference type="RefSeq" id="WP_108025447.1">
    <property type="nucleotide sequence ID" value="NZ_QBKR01000024.1"/>
</dbReference>
<proteinExistence type="inferred from homology"/>
<feature type="domain" description="CN hydrolase" evidence="2">
    <location>
        <begin position="1"/>
        <end position="240"/>
    </location>
</feature>
<organism evidence="3 4">
    <name type="scientific">Melghirimyces profundicolus</name>
    <dbReference type="NCBI Taxonomy" id="1242148"/>
    <lineage>
        <taxon>Bacteria</taxon>
        <taxon>Bacillati</taxon>
        <taxon>Bacillota</taxon>
        <taxon>Bacilli</taxon>
        <taxon>Bacillales</taxon>
        <taxon>Thermoactinomycetaceae</taxon>
        <taxon>Melghirimyces</taxon>
    </lineage>
</organism>
<dbReference type="PROSITE" id="PS01227">
    <property type="entry name" value="UPF0012"/>
    <property type="match status" value="1"/>
</dbReference>
<dbReference type="InterPro" id="IPR001110">
    <property type="entry name" value="UPF0012_CS"/>
</dbReference>
<evidence type="ECO:0000313" key="4">
    <source>
        <dbReference type="Proteomes" id="UP000244240"/>
    </source>
</evidence>
<dbReference type="EMBL" id="QBKR01000024">
    <property type="protein sequence ID" value="PTX53951.1"/>
    <property type="molecule type" value="Genomic_DNA"/>
</dbReference>
<evidence type="ECO:0000256" key="1">
    <source>
        <dbReference type="ARBA" id="ARBA00010613"/>
    </source>
</evidence>
<gene>
    <name evidence="3" type="ORF">C8P63_1247</name>
</gene>
<protein>
    <submittedName>
        <fullName evidence="3">Putative amidohydrolase</fullName>
    </submittedName>
</protein>
<dbReference type="AlphaFoldDB" id="A0A2T6BD05"/>
<dbReference type="InterPro" id="IPR036526">
    <property type="entry name" value="C-N_Hydrolase_sf"/>
</dbReference>
<dbReference type="CDD" id="cd07583">
    <property type="entry name" value="nitrilase_5"/>
    <property type="match status" value="1"/>
</dbReference>
<dbReference type="Gene3D" id="3.60.110.10">
    <property type="entry name" value="Carbon-nitrogen hydrolase"/>
    <property type="match status" value="1"/>
</dbReference>
<dbReference type="GO" id="GO:0016787">
    <property type="term" value="F:hydrolase activity"/>
    <property type="evidence" value="ECO:0007669"/>
    <property type="project" value="UniProtKB-KW"/>
</dbReference>
<dbReference type="Pfam" id="PF00795">
    <property type="entry name" value="CN_hydrolase"/>
    <property type="match status" value="1"/>
</dbReference>
<evidence type="ECO:0000259" key="2">
    <source>
        <dbReference type="PROSITE" id="PS50263"/>
    </source>
</evidence>
<accession>A0A2T6BD05</accession>